<evidence type="ECO:0000313" key="2">
    <source>
        <dbReference type="EMBL" id="CAB4638383.1"/>
    </source>
</evidence>
<sequence length="163" mass="17972">MVTEESHRTDASTQQTPEHVTAPVIGGHNAIGHQHQRRPDVVGDDPHPNVILNMRAVASPRKLTRLIKNRPDLVNLIHVGHALLEEGDAFHAHAGVNILLGKFSDNVEVNLATHVVDQVLHEHEVPDFDIPGVINSGATVWPVLRSSVEVDLRTRASRPWLAR</sequence>
<organism evidence="2">
    <name type="scientific">freshwater metagenome</name>
    <dbReference type="NCBI Taxonomy" id="449393"/>
    <lineage>
        <taxon>unclassified sequences</taxon>
        <taxon>metagenomes</taxon>
        <taxon>ecological metagenomes</taxon>
    </lineage>
</organism>
<gene>
    <name evidence="2" type="ORF">UFOPK2158_00356</name>
</gene>
<protein>
    <submittedName>
        <fullName evidence="2">Unannotated protein</fullName>
    </submittedName>
</protein>
<reference evidence="2" key="1">
    <citation type="submission" date="2020-05" db="EMBL/GenBank/DDBJ databases">
        <authorList>
            <person name="Chiriac C."/>
            <person name="Salcher M."/>
            <person name="Ghai R."/>
            <person name="Kavagutti S V."/>
        </authorList>
    </citation>
    <scope>NUCLEOTIDE SEQUENCE</scope>
</reference>
<evidence type="ECO:0000256" key="1">
    <source>
        <dbReference type="SAM" id="MobiDB-lite"/>
    </source>
</evidence>
<name>A0A6J6JQW1_9ZZZZ</name>
<accession>A0A6J6JQW1</accession>
<proteinExistence type="predicted"/>
<dbReference type="AntiFam" id="ANF00074">
    <property type="entry name" value="Shadow ORF (opposite alaS)"/>
</dbReference>
<feature type="region of interest" description="Disordered" evidence="1">
    <location>
        <begin position="1"/>
        <end position="20"/>
    </location>
</feature>
<dbReference type="EMBL" id="CAEZVY010000024">
    <property type="protein sequence ID" value="CAB4638383.1"/>
    <property type="molecule type" value="Genomic_DNA"/>
</dbReference>
<feature type="compositionally biased region" description="Basic and acidic residues" evidence="1">
    <location>
        <begin position="1"/>
        <end position="10"/>
    </location>
</feature>
<dbReference type="AlphaFoldDB" id="A0A6J6JQW1"/>